<dbReference type="GO" id="GO:0008483">
    <property type="term" value="F:transaminase activity"/>
    <property type="evidence" value="ECO:0007669"/>
    <property type="project" value="UniProtKB-KW"/>
</dbReference>
<keyword evidence="2" id="KW-0663">Pyridoxal phosphate</keyword>
<dbReference type="AlphaFoldDB" id="A0A953N801"/>
<dbReference type="Pfam" id="PF00155">
    <property type="entry name" value="Aminotran_1_2"/>
    <property type="match status" value="1"/>
</dbReference>
<keyword evidence="4" id="KW-0238">DNA-binding</keyword>
<dbReference type="SMART" id="SM00345">
    <property type="entry name" value="HTH_GNTR"/>
    <property type="match status" value="1"/>
</dbReference>
<dbReference type="Gene3D" id="3.90.1150.10">
    <property type="entry name" value="Aspartate Aminotransferase, domain 1"/>
    <property type="match status" value="1"/>
</dbReference>
<keyword evidence="8" id="KW-1185">Reference proteome</keyword>
<evidence type="ECO:0000256" key="4">
    <source>
        <dbReference type="ARBA" id="ARBA00023125"/>
    </source>
</evidence>
<organism evidence="7 8">
    <name type="scientific">Zwartia hollandica</name>
    <dbReference type="NCBI Taxonomy" id="324606"/>
    <lineage>
        <taxon>Bacteria</taxon>
        <taxon>Pseudomonadati</taxon>
        <taxon>Pseudomonadota</taxon>
        <taxon>Betaproteobacteria</taxon>
        <taxon>Burkholderiales</taxon>
        <taxon>Alcaligenaceae</taxon>
        <taxon>Zwartia</taxon>
    </lineage>
</organism>
<sequence>MTMTLPLVLDRQSNLSLVEQIIGAVARAIEGRTLRPGDALPSVRALARSHAVSPFTVAQAYQGLVESGHLVSRRGAAYRVAGLMPSSVRPAPVWSAPTLSAAWLLSDVFADHSVPSKAGCGWIPGEWINESGLQHALRALGRIPGPRFGGYGHPYGMGSLREQIALSLRRFDIPAQPSNILLTQGATQALDLVVRTLLRPGDTVIVEDPCYCNLLQILQLAGLNVIGVARTQDGHDFEQLEHVLQTMQPKAIFVNTVLQNPSGTSLSKVNAQRLLALTDRYGLWVIEDDIYRELAPSEGACLAALEGLRRVIYISGFSKTIAPTLRVGYLAAHAEVLADLARTKMAVGLTSSEVTERVVANVLSEGHYDKHVRFITEKLRVAHQSVAWSMRAAGLEVFAEPQAGLFLWAQLPVEPSQSIAVATRALDRGIWLAPGSYFRPNDRASNWFRFNVATSNNEDLWTFIRSLPKRASKENAAG</sequence>
<dbReference type="InterPro" id="IPR051446">
    <property type="entry name" value="HTH_trans_reg/aminotransferase"/>
</dbReference>
<evidence type="ECO:0000313" key="7">
    <source>
        <dbReference type="EMBL" id="MBZ1349839.1"/>
    </source>
</evidence>
<dbReference type="CDD" id="cd07377">
    <property type="entry name" value="WHTH_GntR"/>
    <property type="match status" value="1"/>
</dbReference>
<accession>A0A953N801</accession>
<dbReference type="InterPro" id="IPR036390">
    <property type="entry name" value="WH_DNA-bd_sf"/>
</dbReference>
<dbReference type="SUPFAM" id="SSF46785">
    <property type="entry name" value="Winged helix' DNA-binding domain"/>
    <property type="match status" value="1"/>
</dbReference>
<dbReference type="InterPro" id="IPR036388">
    <property type="entry name" value="WH-like_DNA-bd_sf"/>
</dbReference>
<proteinExistence type="inferred from homology"/>
<evidence type="ECO:0000256" key="2">
    <source>
        <dbReference type="ARBA" id="ARBA00022898"/>
    </source>
</evidence>
<evidence type="ECO:0000256" key="3">
    <source>
        <dbReference type="ARBA" id="ARBA00023015"/>
    </source>
</evidence>
<dbReference type="RefSeq" id="WP_375372534.1">
    <property type="nucleotide sequence ID" value="NZ_JAHXRI010000006.1"/>
</dbReference>
<dbReference type="PROSITE" id="PS50949">
    <property type="entry name" value="HTH_GNTR"/>
    <property type="match status" value="1"/>
</dbReference>
<dbReference type="Pfam" id="PF00392">
    <property type="entry name" value="GntR"/>
    <property type="match status" value="1"/>
</dbReference>
<dbReference type="Proteomes" id="UP000739565">
    <property type="component" value="Unassembled WGS sequence"/>
</dbReference>
<dbReference type="InterPro" id="IPR015422">
    <property type="entry name" value="PyrdxlP-dep_Trfase_small"/>
</dbReference>
<dbReference type="GO" id="GO:0030170">
    <property type="term" value="F:pyridoxal phosphate binding"/>
    <property type="evidence" value="ECO:0007669"/>
    <property type="project" value="InterPro"/>
</dbReference>
<dbReference type="PANTHER" id="PTHR46577:SF2">
    <property type="entry name" value="TRANSCRIPTIONAL REGULATORY PROTEIN"/>
    <property type="match status" value="1"/>
</dbReference>
<dbReference type="InterPro" id="IPR004839">
    <property type="entry name" value="Aminotransferase_I/II_large"/>
</dbReference>
<reference evidence="7" key="1">
    <citation type="submission" date="2021-07" db="EMBL/GenBank/DDBJ databases">
        <title>New genus and species of the family Alcaligenaceae.</title>
        <authorList>
            <person name="Hahn M.W."/>
        </authorList>
    </citation>
    <scope>NUCLEOTIDE SEQUENCE</scope>
    <source>
        <strain evidence="7">LF4-65</strain>
    </source>
</reference>
<evidence type="ECO:0000259" key="6">
    <source>
        <dbReference type="PROSITE" id="PS50949"/>
    </source>
</evidence>
<protein>
    <submittedName>
        <fullName evidence="7">PLP-dependent aminotransferase family protein</fullName>
    </submittedName>
</protein>
<dbReference type="SUPFAM" id="SSF53383">
    <property type="entry name" value="PLP-dependent transferases"/>
    <property type="match status" value="1"/>
</dbReference>
<comment type="similarity">
    <text evidence="1">In the C-terminal section; belongs to the class-I pyridoxal-phosphate-dependent aminotransferase family.</text>
</comment>
<comment type="caution">
    <text evidence="7">The sequence shown here is derived from an EMBL/GenBank/DDBJ whole genome shotgun (WGS) entry which is preliminary data.</text>
</comment>
<keyword evidence="7" id="KW-0032">Aminotransferase</keyword>
<keyword evidence="7" id="KW-0808">Transferase</keyword>
<evidence type="ECO:0000313" key="8">
    <source>
        <dbReference type="Proteomes" id="UP000739565"/>
    </source>
</evidence>
<dbReference type="Gene3D" id="3.40.640.10">
    <property type="entry name" value="Type I PLP-dependent aspartate aminotransferase-like (Major domain)"/>
    <property type="match status" value="1"/>
</dbReference>
<keyword evidence="5" id="KW-0804">Transcription</keyword>
<name>A0A953N801_9BURK</name>
<evidence type="ECO:0000256" key="5">
    <source>
        <dbReference type="ARBA" id="ARBA00023163"/>
    </source>
</evidence>
<dbReference type="EMBL" id="JAHXRI010000006">
    <property type="protein sequence ID" value="MBZ1349839.1"/>
    <property type="molecule type" value="Genomic_DNA"/>
</dbReference>
<keyword evidence="3" id="KW-0805">Transcription regulation</keyword>
<dbReference type="PANTHER" id="PTHR46577">
    <property type="entry name" value="HTH-TYPE TRANSCRIPTIONAL REGULATORY PROTEIN GABR"/>
    <property type="match status" value="1"/>
</dbReference>
<dbReference type="InterPro" id="IPR000524">
    <property type="entry name" value="Tscrpt_reg_HTH_GntR"/>
</dbReference>
<dbReference type="CDD" id="cd00609">
    <property type="entry name" value="AAT_like"/>
    <property type="match status" value="1"/>
</dbReference>
<dbReference type="GO" id="GO:0003677">
    <property type="term" value="F:DNA binding"/>
    <property type="evidence" value="ECO:0007669"/>
    <property type="project" value="UniProtKB-KW"/>
</dbReference>
<evidence type="ECO:0000256" key="1">
    <source>
        <dbReference type="ARBA" id="ARBA00005384"/>
    </source>
</evidence>
<dbReference type="InterPro" id="IPR015421">
    <property type="entry name" value="PyrdxlP-dep_Trfase_major"/>
</dbReference>
<feature type="domain" description="HTH gntR-type" evidence="6">
    <location>
        <begin position="15"/>
        <end position="83"/>
    </location>
</feature>
<dbReference type="GO" id="GO:0003700">
    <property type="term" value="F:DNA-binding transcription factor activity"/>
    <property type="evidence" value="ECO:0007669"/>
    <property type="project" value="InterPro"/>
</dbReference>
<gene>
    <name evidence="7" type="ORF">KZZ10_04200</name>
</gene>
<dbReference type="InterPro" id="IPR015424">
    <property type="entry name" value="PyrdxlP-dep_Trfase"/>
</dbReference>
<dbReference type="Gene3D" id="1.10.10.10">
    <property type="entry name" value="Winged helix-like DNA-binding domain superfamily/Winged helix DNA-binding domain"/>
    <property type="match status" value="1"/>
</dbReference>